<evidence type="ECO:0000313" key="3">
    <source>
        <dbReference type="Proteomes" id="UP001498771"/>
    </source>
</evidence>
<sequence>MSEINDFLDPSSSSHRPGDEAVQLTGSDLVDLLSSFVADEHSGLHPQARHDEDNDVQQLLKVMQQQKDAESGKVTDVAGDEEGDFVDDDEKQREAARETYPDSLIDFSDDDDDASDVSYESDIFEPFRNSIAQLYMFSKAIDMRAEQTYMRAIAHTNGSWLKIAYVTVKDQVFSPAFQGFGWRMLKLFAVPWMAGTARNGKRVGVALRQALKNGLSVLMFSLTGKRA</sequence>
<feature type="region of interest" description="Disordered" evidence="1">
    <location>
        <begin position="65"/>
        <end position="96"/>
    </location>
</feature>
<evidence type="ECO:0000313" key="2">
    <source>
        <dbReference type="EMBL" id="KAK7207492.1"/>
    </source>
</evidence>
<organism evidence="2 3">
    <name type="scientific">Myxozyma melibiosi</name>
    <dbReference type="NCBI Taxonomy" id="54550"/>
    <lineage>
        <taxon>Eukaryota</taxon>
        <taxon>Fungi</taxon>
        <taxon>Dikarya</taxon>
        <taxon>Ascomycota</taxon>
        <taxon>Saccharomycotina</taxon>
        <taxon>Lipomycetes</taxon>
        <taxon>Lipomycetales</taxon>
        <taxon>Lipomycetaceae</taxon>
        <taxon>Myxozyma</taxon>
    </lineage>
</organism>
<dbReference type="PANTHER" id="PTHR38699">
    <property type="entry name" value="CHROMOSOME 1, WHOLE GENOME SHOTGUN SEQUENCE"/>
    <property type="match status" value="1"/>
</dbReference>
<feature type="region of interest" description="Disordered" evidence="1">
    <location>
        <begin position="1"/>
        <end position="21"/>
    </location>
</feature>
<name>A0ABR1FCL6_9ASCO</name>
<comment type="caution">
    <text evidence="2">The sequence shown here is derived from an EMBL/GenBank/DDBJ whole genome shotgun (WGS) entry which is preliminary data.</text>
</comment>
<protein>
    <submittedName>
        <fullName evidence="2">Uncharacterized protein</fullName>
    </submittedName>
</protein>
<dbReference type="GeneID" id="90036443"/>
<accession>A0ABR1FCL6</accession>
<gene>
    <name evidence="2" type="ORF">BZA70DRAFT_264858</name>
</gene>
<dbReference type="Proteomes" id="UP001498771">
    <property type="component" value="Unassembled WGS sequence"/>
</dbReference>
<dbReference type="EMBL" id="JBBJBU010000001">
    <property type="protein sequence ID" value="KAK7207492.1"/>
    <property type="molecule type" value="Genomic_DNA"/>
</dbReference>
<reference evidence="2 3" key="1">
    <citation type="submission" date="2024-03" db="EMBL/GenBank/DDBJ databases">
        <title>Genome-scale model development and genomic sequencing of the oleaginous clade Lipomyces.</title>
        <authorList>
            <consortium name="Lawrence Berkeley National Laboratory"/>
            <person name="Czajka J.J."/>
            <person name="Han Y."/>
            <person name="Kim J."/>
            <person name="Mondo S.J."/>
            <person name="Hofstad B.A."/>
            <person name="Robles A."/>
            <person name="Haridas S."/>
            <person name="Riley R."/>
            <person name="LaButti K."/>
            <person name="Pangilinan J."/>
            <person name="Andreopoulos W."/>
            <person name="Lipzen A."/>
            <person name="Yan J."/>
            <person name="Wang M."/>
            <person name="Ng V."/>
            <person name="Grigoriev I.V."/>
            <person name="Spatafora J.W."/>
            <person name="Magnuson J.K."/>
            <person name="Baker S.E."/>
            <person name="Pomraning K.R."/>
        </authorList>
    </citation>
    <scope>NUCLEOTIDE SEQUENCE [LARGE SCALE GENOMIC DNA]</scope>
    <source>
        <strain evidence="2 3">Phaff 52-87</strain>
    </source>
</reference>
<dbReference type="PANTHER" id="PTHR38699:SF1">
    <property type="entry name" value="MITOPHAGY RECEPTOR ATG43"/>
    <property type="match status" value="1"/>
</dbReference>
<keyword evidence="3" id="KW-1185">Reference proteome</keyword>
<proteinExistence type="predicted"/>
<dbReference type="RefSeq" id="XP_064770525.1">
    <property type="nucleotide sequence ID" value="XM_064910931.1"/>
</dbReference>
<dbReference type="InterPro" id="IPR013898">
    <property type="entry name" value="Atg43"/>
</dbReference>
<evidence type="ECO:0000256" key="1">
    <source>
        <dbReference type="SAM" id="MobiDB-lite"/>
    </source>
</evidence>
<feature type="compositionally biased region" description="Acidic residues" evidence="1">
    <location>
        <begin position="78"/>
        <end position="89"/>
    </location>
</feature>